<accession>A0ABW1R9A0</accession>
<dbReference type="Gene3D" id="3.30.565.10">
    <property type="entry name" value="Histidine kinase-like ATPase, C-terminal domain"/>
    <property type="match status" value="1"/>
</dbReference>
<dbReference type="PANTHER" id="PTHR40448:SF1">
    <property type="entry name" value="TWO-COMPONENT SENSOR HISTIDINE KINASE"/>
    <property type="match status" value="1"/>
</dbReference>
<keyword evidence="1" id="KW-0812">Transmembrane</keyword>
<feature type="transmembrane region" description="Helical" evidence="1">
    <location>
        <begin position="179"/>
        <end position="203"/>
    </location>
</feature>
<feature type="transmembrane region" description="Helical" evidence="1">
    <location>
        <begin position="36"/>
        <end position="63"/>
    </location>
</feature>
<protein>
    <submittedName>
        <fullName evidence="3">Sensor histidine kinase</fullName>
        <ecNumber evidence="3">2.7.13.3</ecNumber>
    </submittedName>
</protein>
<feature type="transmembrane region" description="Helical" evidence="1">
    <location>
        <begin position="149"/>
        <end position="167"/>
    </location>
</feature>
<feature type="transmembrane region" description="Helical" evidence="1">
    <location>
        <begin position="113"/>
        <end position="133"/>
    </location>
</feature>
<proteinExistence type="predicted"/>
<comment type="caution">
    <text evidence="3">The sequence shown here is derived from an EMBL/GenBank/DDBJ whole genome shotgun (WGS) entry which is preliminary data.</text>
</comment>
<evidence type="ECO:0000313" key="3">
    <source>
        <dbReference type="EMBL" id="MFC6169022.1"/>
    </source>
</evidence>
<feature type="transmembrane region" description="Helical" evidence="1">
    <location>
        <begin position="75"/>
        <end position="93"/>
    </location>
</feature>
<dbReference type="RefSeq" id="WP_164509563.1">
    <property type="nucleotide sequence ID" value="NZ_JBHSSL010000003.1"/>
</dbReference>
<keyword evidence="3" id="KW-0808">Transferase</keyword>
<keyword evidence="4" id="KW-1185">Reference proteome</keyword>
<reference evidence="4" key="1">
    <citation type="journal article" date="2019" name="Int. J. Syst. Evol. Microbiol.">
        <title>The Global Catalogue of Microorganisms (GCM) 10K type strain sequencing project: providing services to taxonomists for standard genome sequencing and annotation.</title>
        <authorList>
            <consortium name="The Broad Institute Genomics Platform"/>
            <consortium name="The Broad Institute Genome Sequencing Center for Infectious Disease"/>
            <person name="Wu L."/>
            <person name="Ma J."/>
        </authorList>
    </citation>
    <scope>NUCLEOTIDE SEQUENCE [LARGE SCALE GENOMIC DNA]</scope>
    <source>
        <strain evidence="4">CCM 8904</strain>
    </source>
</reference>
<feature type="domain" description="Sensor histidine kinase NatK-like C-terminal" evidence="2">
    <location>
        <begin position="328"/>
        <end position="409"/>
    </location>
</feature>
<gene>
    <name evidence="3" type="ORF">ACFQGP_00270</name>
</gene>
<evidence type="ECO:0000256" key="1">
    <source>
        <dbReference type="SAM" id="Phobius"/>
    </source>
</evidence>
<dbReference type="EC" id="2.7.13.3" evidence="3"/>
<dbReference type="SUPFAM" id="SSF55874">
    <property type="entry name" value="ATPase domain of HSP90 chaperone/DNA topoisomerase II/histidine kinase"/>
    <property type="match status" value="1"/>
</dbReference>
<dbReference type="EMBL" id="JBHSSL010000003">
    <property type="protein sequence ID" value="MFC6169022.1"/>
    <property type="molecule type" value="Genomic_DNA"/>
</dbReference>
<evidence type="ECO:0000313" key="4">
    <source>
        <dbReference type="Proteomes" id="UP001596289"/>
    </source>
</evidence>
<dbReference type="GO" id="GO:0004673">
    <property type="term" value="F:protein histidine kinase activity"/>
    <property type="evidence" value="ECO:0007669"/>
    <property type="project" value="UniProtKB-EC"/>
</dbReference>
<keyword evidence="1" id="KW-0472">Membrane</keyword>
<feature type="transmembrane region" description="Helical" evidence="1">
    <location>
        <begin position="7"/>
        <end position="24"/>
    </location>
</feature>
<keyword evidence="1" id="KW-1133">Transmembrane helix</keyword>
<keyword evidence="3" id="KW-0418">Kinase</keyword>
<dbReference type="PANTHER" id="PTHR40448">
    <property type="entry name" value="TWO-COMPONENT SENSOR HISTIDINE KINASE"/>
    <property type="match status" value="1"/>
</dbReference>
<dbReference type="InterPro" id="IPR036890">
    <property type="entry name" value="HATPase_C_sf"/>
</dbReference>
<dbReference type="Proteomes" id="UP001596289">
    <property type="component" value="Unassembled WGS sequence"/>
</dbReference>
<organism evidence="3 4">
    <name type="scientific">Loigolactobacillus jiayinensis</name>
    <dbReference type="NCBI Taxonomy" id="2486016"/>
    <lineage>
        <taxon>Bacteria</taxon>
        <taxon>Bacillati</taxon>
        <taxon>Bacillota</taxon>
        <taxon>Bacilli</taxon>
        <taxon>Lactobacillales</taxon>
        <taxon>Lactobacillaceae</taxon>
        <taxon>Loigolactobacillus</taxon>
    </lineage>
</organism>
<sequence length="433" mass="49172">MYMVSTAQFIVSDLVVNFWLIVLYRRMTQQKQRLLMTLILAFAGAWIGLFMVDAVDAVFLLIFGLYRLVRKCKWYSFHTLVFIFILAVDMLLANCSTYLGNLFFAKPTWPSEILTAVINSLLYLALLLGYPLVEPTIQRFKKTMMQPQLLKVVINFALIVFLTFQFVQMTADVLDIAVFLQWLLIIFMAFFIAATIAVMVYFIRAYQVSLQQKAAAQAQTNLTKYTDELAANYQQLRKFKHDYQNVLLSLGGYIERTTDSELKDYYRQIVTQTNQTLAQDNLRFAGLEKLRVPALRSLVYQKLAMARHLHINAALEVRDVINAVPVDTVNLVQVLGILFDNALEATQQQEQGMFRVAFIRFSATELEVVIQNTLTAAVPMNKLFQSGYTTKGADHGLGLATVKQIVAATPNMALTVRQLTGKYQVIIDLVGSD</sequence>
<evidence type="ECO:0000259" key="2">
    <source>
        <dbReference type="Pfam" id="PF14501"/>
    </source>
</evidence>
<dbReference type="InterPro" id="IPR032834">
    <property type="entry name" value="NatK-like_C"/>
</dbReference>
<name>A0ABW1R9A0_9LACO</name>
<dbReference type="Pfam" id="PF14501">
    <property type="entry name" value="HATPase_c_5"/>
    <property type="match status" value="1"/>
</dbReference>